<organism evidence="1 2">
    <name type="scientific">Trichonephila inaurata madagascariensis</name>
    <dbReference type="NCBI Taxonomy" id="2747483"/>
    <lineage>
        <taxon>Eukaryota</taxon>
        <taxon>Metazoa</taxon>
        <taxon>Ecdysozoa</taxon>
        <taxon>Arthropoda</taxon>
        <taxon>Chelicerata</taxon>
        <taxon>Arachnida</taxon>
        <taxon>Araneae</taxon>
        <taxon>Araneomorphae</taxon>
        <taxon>Entelegynae</taxon>
        <taxon>Araneoidea</taxon>
        <taxon>Nephilidae</taxon>
        <taxon>Trichonephila</taxon>
        <taxon>Trichonephila inaurata</taxon>
    </lineage>
</organism>
<dbReference type="EMBL" id="BMAV01023969">
    <property type="protein sequence ID" value="GFS29048.1"/>
    <property type="molecule type" value="Genomic_DNA"/>
</dbReference>
<sequence length="159" mass="18069">MFAFQHFSSPFGANLHTPQASDAVEDIAGHSGFCTRRLRDTEGYVRFQHFKQPFGAVHTKASEDAVEDVRGTTRHTLHPFGTQKGCKSCQRKRPLRVGSNWRILKSLLFRGLCEDDQRLVLRLSISQNNVFNLTTDIREMLDGASAQQIRPSDPHRTPY</sequence>
<accession>A0A8X6M7A4</accession>
<proteinExistence type="predicted"/>
<evidence type="ECO:0000313" key="2">
    <source>
        <dbReference type="Proteomes" id="UP000886998"/>
    </source>
</evidence>
<dbReference type="Proteomes" id="UP000886998">
    <property type="component" value="Unassembled WGS sequence"/>
</dbReference>
<dbReference type="AlphaFoldDB" id="A0A8X6M7A4"/>
<gene>
    <name evidence="1" type="ORF">TNIN_136301</name>
</gene>
<name>A0A8X6M7A4_9ARAC</name>
<protein>
    <submittedName>
        <fullName evidence="1">Uncharacterized protein</fullName>
    </submittedName>
</protein>
<reference evidence="1" key="1">
    <citation type="submission" date="2020-08" db="EMBL/GenBank/DDBJ databases">
        <title>Multicomponent nature underlies the extraordinary mechanical properties of spider dragline silk.</title>
        <authorList>
            <person name="Kono N."/>
            <person name="Nakamura H."/>
            <person name="Mori M."/>
            <person name="Yoshida Y."/>
            <person name="Ohtoshi R."/>
            <person name="Malay A.D."/>
            <person name="Moran D.A.P."/>
            <person name="Tomita M."/>
            <person name="Numata K."/>
            <person name="Arakawa K."/>
        </authorList>
    </citation>
    <scope>NUCLEOTIDE SEQUENCE</scope>
</reference>
<comment type="caution">
    <text evidence="1">The sequence shown here is derived from an EMBL/GenBank/DDBJ whole genome shotgun (WGS) entry which is preliminary data.</text>
</comment>
<keyword evidence="2" id="KW-1185">Reference proteome</keyword>
<evidence type="ECO:0000313" key="1">
    <source>
        <dbReference type="EMBL" id="GFS29048.1"/>
    </source>
</evidence>